<dbReference type="PROSITE" id="PS51123">
    <property type="entry name" value="OMPA_2"/>
    <property type="match status" value="1"/>
</dbReference>
<evidence type="ECO:0000256" key="2">
    <source>
        <dbReference type="SAM" id="Coils"/>
    </source>
</evidence>
<protein>
    <submittedName>
        <fullName evidence="4">Putative chemotaxis protein</fullName>
    </submittedName>
</protein>
<evidence type="ECO:0000313" key="5">
    <source>
        <dbReference type="Proteomes" id="UP000094056"/>
    </source>
</evidence>
<feature type="domain" description="OmpA-like" evidence="3">
    <location>
        <begin position="77"/>
        <end position="202"/>
    </location>
</feature>
<evidence type="ECO:0000259" key="3">
    <source>
        <dbReference type="PROSITE" id="PS51123"/>
    </source>
</evidence>
<accession>A0A1E3X4P7</accession>
<proteinExistence type="predicted"/>
<keyword evidence="2" id="KW-0175">Coiled coil</keyword>
<gene>
    <name evidence="4" type="ORF">SCARUB_04269</name>
</gene>
<dbReference type="InterPro" id="IPR050330">
    <property type="entry name" value="Bact_OuterMem_StrucFunc"/>
</dbReference>
<evidence type="ECO:0000256" key="1">
    <source>
        <dbReference type="PROSITE-ProRule" id="PRU00473"/>
    </source>
</evidence>
<dbReference type="CDD" id="cd07185">
    <property type="entry name" value="OmpA_C-like"/>
    <property type="match status" value="1"/>
</dbReference>
<dbReference type="AlphaFoldDB" id="A0A1E3X4P7"/>
<keyword evidence="1" id="KW-0472">Membrane</keyword>
<organism evidence="4 5">
    <name type="scientific">Candidatus Scalindua rubra</name>
    <dbReference type="NCBI Taxonomy" id="1872076"/>
    <lineage>
        <taxon>Bacteria</taxon>
        <taxon>Pseudomonadati</taxon>
        <taxon>Planctomycetota</taxon>
        <taxon>Candidatus Brocadiia</taxon>
        <taxon>Candidatus Brocadiales</taxon>
        <taxon>Candidatus Scalinduaceae</taxon>
        <taxon>Candidatus Scalindua</taxon>
    </lineage>
</organism>
<reference evidence="4 5" key="1">
    <citation type="submission" date="2016-07" db="EMBL/GenBank/DDBJ databases">
        <title>Draft genome of Scalindua rubra, obtained from a brine-seawater interface in the Red Sea, sheds light on salt adaptation in anammox bacteria.</title>
        <authorList>
            <person name="Speth D.R."/>
            <person name="Lagkouvardos I."/>
            <person name="Wang Y."/>
            <person name="Qian P.-Y."/>
            <person name="Dutilh B.E."/>
            <person name="Jetten M.S."/>
        </authorList>
    </citation>
    <scope>NUCLEOTIDE SEQUENCE [LARGE SCALE GENOMIC DNA]</scope>
    <source>
        <strain evidence="4">BSI-1</strain>
    </source>
</reference>
<dbReference type="SUPFAM" id="SSF103088">
    <property type="entry name" value="OmpA-like"/>
    <property type="match status" value="1"/>
</dbReference>
<feature type="coiled-coil region" evidence="2">
    <location>
        <begin position="10"/>
        <end position="65"/>
    </location>
</feature>
<dbReference type="EMBL" id="MAYW01000197">
    <property type="protein sequence ID" value="ODS30620.1"/>
    <property type="molecule type" value="Genomic_DNA"/>
</dbReference>
<dbReference type="InterPro" id="IPR036737">
    <property type="entry name" value="OmpA-like_sf"/>
</dbReference>
<dbReference type="PANTHER" id="PTHR30329">
    <property type="entry name" value="STATOR ELEMENT OF FLAGELLAR MOTOR COMPLEX"/>
    <property type="match status" value="1"/>
</dbReference>
<dbReference type="Gene3D" id="3.30.1330.60">
    <property type="entry name" value="OmpA-like domain"/>
    <property type="match status" value="1"/>
</dbReference>
<sequence length="202" mass="23058">MILFVGCAELKRLREEKVAMTQRIEELQRERDDLSNRFASSEEEKARLIEERDSLENARRNIEERLRGTGATVRIKEGKISVMLPSSILFNSGQAKLKKAAKNGLTKVCDVIKKDFPNDTIRIEGHTDSDPVKRTKKLYASNWELSAMRAANVLHFLVDKCHLDAKRLYIAGFGEYQPVASNKDKGGKKKNRRVEIVVLTDR</sequence>
<comment type="caution">
    <text evidence="4">The sequence shown here is derived from an EMBL/GenBank/DDBJ whole genome shotgun (WGS) entry which is preliminary data.</text>
</comment>
<dbReference type="GO" id="GO:0016020">
    <property type="term" value="C:membrane"/>
    <property type="evidence" value="ECO:0007669"/>
    <property type="project" value="UniProtKB-UniRule"/>
</dbReference>
<dbReference type="Proteomes" id="UP000094056">
    <property type="component" value="Unassembled WGS sequence"/>
</dbReference>
<dbReference type="Pfam" id="PF00691">
    <property type="entry name" value="OmpA"/>
    <property type="match status" value="1"/>
</dbReference>
<dbReference type="PANTHER" id="PTHR30329:SF21">
    <property type="entry name" value="LIPOPROTEIN YIAD-RELATED"/>
    <property type="match status" value="1"/>
</dbReference>
<evidence type="ECO:0000313" key="4">
    <source>
        <dbReference type="EMBL" id="ODS30620.1"/>
    </source>
</evidence>
<name>A0A1E3X4P7_9BACT</name>
<dbReference type="InterPro" id="IPR006665">
    <property type="entry name" value="OmpA-like"/>
</dbReference>